<name>A0ACC0W3E3_9STRA</name>
<reference evidence="1 2" key="1">
    <citation type="journal article" date="2022" name="bioRxiv">
        <title>The genome of the oomycete Peronosclerospora sorghi, a cosmopolitan pathogen of maize and sorghum, is inflated with dispersed pseudogenes.</title>
        <authorList>
            <person name="Fletcher K."/>
            <person name="Martin F."/>
            <person name="Isakeit T."/>
            <person name="Cavanaugh K."/>
            <person name="Magill C."/>
            <person name="Michelmore R."/>
        </authorList>
    </citation>
    <scope>NUCLEOTIDE SEQUENCE [LARGE SCALE GENOMIC DNA]</scope>
    <source>
        <strain evidence="1">P6</strain>
    </source>
</reference>
<proteinExistence type="predicted"/>
<sequence length="196" mass="21366">MKMTTGTMHNFKSTRSGRSFERNDGAIHVLVVAPKGGGSGKSVAPNPYTGEARNMVGKELLTKQEAKASVSLLSARGHLPERRPTRALPRRLARNQSRLGSLGQQWILKIVESGYMVALRAIEAVVVISMMDARRSFGMKGTADPTASSDSTIDSVTRLLRMFHDGASRKLQRKTTFATARHSVKLTLVCVQLQGC</sequence>
<evidence type="ECO:0000313" key="2">
    <source>
        <dbReference type="Proteomes" id="UP001163321"/>
    </source>
</evidence>
<dbReference type="Proteomes" id="UP001163321">
    <property type="component" value="Chromosome 4"/>
</dbReference>
<comment type="caution">
    <text evidence="1">The sequence shown here is derived from an EMBL/GenBank/DDBJ whole genome shotgun (WGS) entry which is preliminary data.</text>
</comment>
<dbReference type="EMBL" id="CM047583">
    <property type="protein sequence ID" value="KAI9912526.1"/>
    <property type="molecule type" value="Genomic_DNA"/>
</dbReference>
<keyword evidence="2" id="KW-1185">Reference proteome</keyword>
<organism evidence="1 2">
    <name type="scientific">Peronosclerospora sorghi</name>
    <dbReference type="NCBI Taxonomy" id="230839"/>
    <lineage>
        <taxon>Eukaryota</taxon>
        <taxon>Sar</taxon>
        <taxon>Stramenopiles</taxon>
        <taxon>Oomycota</taxon>
        <taxon>Peronosporomycetes</taxon>
        <taxon>Peronosporales</taxon>
        <taxon>Peronosporaceae</taxon>
        <taxon>Peronosclerospora</taxon>
    </lineage>
</organism>
<evidence type="ECO:0000313" key="1">
    <source>
        <dbReference type="EMBL" id="KAI9912526.1"/>
    </source>
</evidence>
<gene>
    <name evidence="1" type="ORF">PsorP6_006512</name>
</gene>
<accession>A0ACC0W3E3</accession>
<protein>
    <submittedName>
        <fullName evidence="1">Uncharacterized protein</fullName>
    </submittedName>
</protein>